<gene>
    <name evidence="2" type="ORF">NDU88_001533</name>
</gene>
<evidence type="ECO:0000313" key="2">
    <source>
        <dbReference type="EMBL" id="KAJ1176251.1"/>
    </source>
</evidence>
<proteinExistence type="predicted"/>
<accession>A0AAV7TIK4</accession>
<keyword evidence="3" id="KW-1185">Reference proteome</keyword>
<reference evidence="2" key="1">
    <citation type="journal article" date="2022" name="bioRxiv">
        <title>Sequencing and chromosome-scale assembly of the giantPleurodeles waltlgenome.</title>
        <authorList>
            <person name="Brown T."/>
            <person name="Elewa A."/>
            <person name="Iarovenko S."/>
            <person name="Subramanian E."/>
            <person name="Araus A.J."/>
            <person name="Petzold A."/>
            <person name="Susuki M."/>
            <person name="Suzuki K.-i.T."/>
            <person name="Hayashi T."/>
            <person name="Toyoda A."/>
            <person name="Oliveira C."/>
            <person name="Osipova E."/>
            <person name="Leigh N.D."/>
            <person name="Simon A."/>
            <person name="Yun M.H."/>
        </authorList>
    </citation>
    <scope>NUCLEOTIDE SEQUENCE</scope>
    <source>
        <strain evidence="2">20211129_DDA</strain>
        <tissue evidence="2">Liver</tissue>
    </source>
</reference>
<evidence type="ECO:0000256" key="1">
    <source>
        <dbReference type="SAM" id="MobiDB-lite"/>
    </source>
</evidence>
<feature type="region of interest" description="Disordered" evidence="1">
    <location>
        <begin position="54"/>
        <end position="84"/>
    </location>
</feature>
<dbReference type="EMBL" id="JANPWB010000006">
    <property type="protein sequence ID" value="KAJ1176251.1"/>
    <property type="molecule type" value="Genomic_DNA"/>
</dbReference>
<evidence type="ECO:0000313" key="3">
    <source>
        <dbReference type="Proteomes" id="UP001066276"/>
    </source>
</evidence>
<protein>
    <submittedName>
        <fullName evidence="2">Uncharacterized protein</fullName>
    </submittedName>
</protein>
<name>A0AAV7TIK4_PLEWA</name>
<dbReference type="AlphaFoldDB" id="A0AAV7TIK4"/>
<dbReference type="Proteomes" id="UP001066276">
    <property type="component" value="Chromosome 3_2"/>
</dbReference>
<organism evidence="2 3">
    <name type="scientific">Pleurodeles waltl</name>
    <name type="common">Iberian ribbed newt</name>
    <dbReference type="NCBI Taxonomy" id="8319"/>
    <lineage>
        <taxon>Eukaryota</taxon>
        <taxon>Metazoa</taxon>
        <taxon>Chordata</taxon>
        <taxon>Craniata</taxon>
        <taxon>Vertebrata</taxon>
        <taxon>Euteleostomi</taxon>
        <taxon>Amphibia</taxon>
        <taxon>Batrachia</taxon>
        <taxon>Caudata</taxon>
        <taxon>Salamandroidea</taxon>
        <taxon>Salamandridae</taxon>
        <taxon>Pleurodelinae</taxon>
        <taxon>Pleurodeles</taxon>
    </lineage>
</organism>
<sequence length="111" mass="11424">MQVSGNTALSGPPHGPLQWTLVQGVQGVLLLFPSPAAQRNPPLGAKLCPVEPRYKRSHSGILPGDRGQPSARGSRLGRQNPQAGLAPCHAALSTAAILRSGGRTVSSCQSA</sequence>
<comment type="caution">
    <text evidence="2">The sequence shown here is derived from an EMBL/GenBank/DDBJ whole genome shotgun (WGS) entry which is preliminary data.</text>
</comment>